<feature type="transmembrane region" description="Helical" evidence="1">
    <location>
        <begin position="193"/>
        <end position="213"/>
    </location>
</feature>
<dbReference type="EMBL" id="OV170230">
    <property type="protein sequence ID" value="CAH0715594.1"/>
    <property type="molecule type" value="Genomic_DNA"/>
</dbReference>
<proteinExistence type="predicted"/>
<feature type="transmembrane region" description="Helical" evidence="1">
    <location>
        <begin position="549"/>
        <end position="568"/>
    </location>
</feature>
<feature type="transmembrane region" description="Helical" evidence="1">
    <location>
        <begin position="523"/>
        <end position="542"/>
    </location>
</feature>
<feature type="transmembrane region" description="Helical" evidence="1">
    <location>
        <begin position="588"/>
        <end position="617"/>
    </location>
</feature>
<feature type="transmembrane region" description="Helical" evidence="1">
    <location>
        <begin position="81"/>
        <end position="105"/>
    </location>
</feature>
<accession>A0A8J9U9K8</accession>
<evidence type="ECO:0000313" key="2">
    <source>
        <dbReference type="EMBL" id="CAH0715594.1"/>
    </source>
</evidence>
<sequence>MSKLSVLGGGEACGARWTLGALLLAPLAAANSSYCAVPAVLLLAVFVTLGTFTRRDLKKLAELLPPSKTGRGRRERNLRSFADFMSMWMCFLSHLVAVAVCARILSATADHVTAGRTRRWLFGYETRSLGEPWPDVLGVTVVMVVCAMFMCGLEESMMFTFMLLVVLYIFSQCFAIFGLINLDITNIKIPIPITIYELFAAGAPISYAFCIVSPPKENETMKKKIILMIILPTIVLSSLCFLYTNMLKGTSIDAALPMTTLLEARTASWVCPVLAAITVAGICLALTELCPLLFSILVALASPEWKVLTRSMTYESTTTGSPVLAVFTAGSLAAILAFACPLSHMITLMNASHLLNVSIQAFHFIIMRCVPTAEQMEAGAVEYKRLGTENISRSAKSSEKKAKRGLWFIPSAIRHTKTLESIKSKVGKDTEDRECLLLDEYSGCPLEEGDQATSSSSGTRVLALAEEEDVQSDIEATDGEISSGDDSTDIDAVVKEYRDRIQVVTAIPEANLPIPPCMRGARWSAVGAVVQVIANAFIAVAFCNDSMRVPMFGTGIPLWLCGTLISVWQPAHNIGIKRLHKLQGPITLMVSLLLLTPLLLSSWPAIILFAGAGVVIYARCERWCGDLAVQQARSTIERRKLRHVASAVPLTGTRLTHIDTVYIAR</sequence>
<protein>
    <submittedName>
        <fullName evidence="2">Uncharacterized protein</fullName>
    </submittedName>
</protein>
<keyword evidence="1" id="KW-0812">Transmembrane</keyword>
<organism evidence="2 3">
    <name type="scientific">Brenthis ino</name>
    <name type="common">lesser marbled fritillary</name>
    <dbReference type="NCBI Taxonomy" id="405034"/>
    <lineage>
        <taxon>Eukaryota</taxon>
        <taxon>Metazoa</taxon>
        <taxon>Ecdysozoa</taxon>
        <taxon>Arthropoda</taxon>
        <taxon>Hexapoda</taxon>
        <taxon>Insecta</taxon>
        <taxon>Pterygota</taxon>
        <taxon>Neoptera</taxon>
        <taxon>Endopterygota</taxon>
        <taxon>Lepidoptera</taxon>
        <taxon>Glossata</taxon>
        <taxon>Ditrysia</taxon>
        <taxon>Papilionoidea</taxon>
        <taxon>Nymphalidae</taxon>
        <taxon>Heliconiinae</taxon>
        <taxon>Argynnini</taxon>
        <taxon>Brenthis</taxon>
    </lineage>
</organism>
<gene>
    <name evidence="2" type="ORF">BINO364_LOCUS2499</name>
</gene>
<keyword evidence="1" id="KW-1133">Transmembrane helix</keyword>
<dbReference type="GO" id="GO:0015171">
    <property type="term" value="F:amino acid transmembrane transporter activity"/>
    <property type="evidence" value="ECO:0007669"/>
    <property type="project" value="TreeGrafter"/>
</dbReference>
<feature type="transmembrane region" description="Helical" evidence="1">
    <location>
        <begin position="267"/>
        <end position="300"/>
    </location>
</feature>
<dbReference type="GO" id="GO:0005886">
    <property type="term" value="C:plasma membrane"/>
    <property type="evidence" value="ECO:0007669"/>
    <property type="project" value="TreeGrafter"/>
</dbReference>
<dbReference type="AlphaFoldDB" id="A0A8J9U9K8"/>
<feature type="non-terminal residue" evidence="2">
    <location>
        <position position="665"/>
    </location>
</feature>
<feature type="transmembrane region" description="Helical" evidence="1">
    <location>
        <begin position="160"/>
        <end position="181"/>
    </location>
</feature>
<feature type="transmembrane region" description="Helical" evidence="1">
    <location>
        <begin position="225"/>
        <end position="247"/>
    </location>
</feature>
<evidence type="ECO:0000313" key="3">
    <source>
        <dbReference type="Proteomes" id="UP000838878"/>
    </source>
</evidence>
<dbReference type="PANTHER" id="PTHR43243">
    <property type="entry name" value="INNER MEMBRANE TRANSPORTER YGJI-RELATED"/>
    <property type="match status" value="1"/>
</dbReference>
<dbReference type="OrthoDB" id="8197893at2759"/>
<dbReference type="Proteomes" id="UP000838878">
    <property type="component" value="Chromosome 10"/>
</dbReference>
<dbReference type="PANTHER" id="PTHR43243:SF98">
    <property type="entry name" value="TORN AND DIMINISHED RHABDOMERES, ISOFORM D"/>
    <property type="match status" value="1"/>
</dbReference>
<feature type="transmembrane region" description="Helical" evidence="1">
    <location>
        <begin position="20"/>
        <end position="49"/>
    </location>
</feature>
<name>A0A8J9U9K8_9NEOP</name>
<reference evidence="2" key="1">
    <citation type="submission" date="2021-12" db="EMBL/GenBank/DDBJ databases">
        <authorList>
            <person name="Martin H S."/>
        </authorList>
    </citation>
    <scope>NUCLEOTIDE SEQUENCE</scope>
</reference>
<keyword evidence="3" id="KW-1185">Reference proteome</keyword>
<evidence type="ECO:0000256" key="1">
    <source>
        <dbReference type="SAM" id="Phobius"/>
    </source>
</evidence>
<feature type="transmembrane region" description="Helical" evidence="1">
    <location>
        <begin position="321"/>
        <end position="339"/>
    </location>
</feature>
<feature type="transmembrane region" description="Helical" evidence="1">
    <location>
        <begin position="136"/>
        <end position="153"/>
    </location>
</feature>
<keyword evidence="1" id="KW-0472">Membrane</keyword>